<sequence length="158" mass="18475">MEQILLFLLIAALSFIFKRKGRANEQQQREHRMPPPIARPIQTYNEDAEDTVKPIQEVFPELTKARNLQEAADIFINKAQPSVNKKQEELMKKMEELKAEEEKHRARVKVIKQSDQEIKHEQIPEFQFQANDILKGIVMSEVLGSPRALRPYDRAKRS</sequence>
<keyword evidence="3" id="KW-1185">Reference proteome</keyword>
<organism evidence="2 3">
    <name type="scientific">Lederbergia citri</name>
    <dbReference type="NCBI Taxonomy" id="2833580"/>
    <lineage>
        <taxon>Bacteria</taxon>
        <taxon>Bacillati</taxon>
        <taxon>Bacillota</taxon>
        <taxon>Bacilli</taxon>
        <taxon>Bacillales</taxon>
        <taxon>Bacillaceae</taxon>
        <taxon>Lederbergia</taxon>
    </lineage>
</organism>
<accession>A0A942TDY1</accession>
<dbReference type="AlphaFoldDB" id="A0A942TDY1"/>
<feature type="coiled-coil region" evidence="1">
    <location>
        <begin position="80"/>
        <end position="114"/>
    </location>
</feature>
<evidence type="ECO:0000313" key="2">
    <source>
        <dbReference type="EMBL" id="MBS4194727.1"/>
    </source>
</evidence>
<comment type="caution">
    <text evidence="2">The sequence shown here is derived from an EMBL/GenBank/DDBJ whole genome shotgun (WGS) entry which is preliminary data.</text>
</comment>
<dbReference type="Proteomes" id="UP000681414">
    <property type="component" value="Unassembled WGS sequence"/>
</dbReference>
<dbReference type="RefSeq" id="WP_213123887.1">
    <property type="nucleotide sequence ID" value="NZ_JAGYPG010000001.1"/>
</dbReference>
<reference evidence="2 3" key="1">
    <citation type="submission" date="2021-05" db="EMBL/GenBank/DDBJ databases">
        <title>Novel Bacillus species.</title>
        <authorList>
            <person name="Liu G."/>
        </authorList>
    </citation>
    <scope>NUCLEOTIDE SEQUENCE [LARGE SCALE GENOMIC DNA]</scope>
    <source>
        <strain evidence="3">FJAT-49780</strain>
    </source>
</reference>
<protein>
    <submittedName>
        <fullName evidence="2">Uncharacterized protein</fullName>
    </submittedName>
</protein>
<gene>
    <name evidence="2" type="ORF">KHA97_06515</name>
</gene>
<dbReference type="EMBL" id="JAGYPG010000001">
    <property type="protein sequence ID" value="MBS4194727.1"/>
    <property type="molecule type" value="Genomic_DNA"/>
</dbReference>
<evidence type="ECO:0000256" key="1">
    <source>
        <dbReference type="SAM" id="Coils"/>
    </source>
</evidence>
<keyword evidence="1" id="KW-0175">Coiled coil</keyword>
<evidence type="ECO:0000313" key="3">
    <source>
        <dbReference type="Proteomes" id="UP000681414"/>
    </source>
</evidence>
<name>A0A942TDY1_9BACI</name>
<proteinExistence type="predicted"/>